<sequence>MIYCRKKKNDREKRAKQNQPTGGRIGNGFLWRVHKCVQKICILLKYSYLCAEFKSKQIWKHYQ</sequence>
<evidence type="ECO:0000313" key="2">
    <source>
        <dbReference type="EMBL" id="EEF92086.1"/>
    </source>
</evidence>
<evidence type="ECO:0000313" key="3">
    <source>
        <dbReference type="Proteomes" id="UP000003711"/>
    </source>
</evidence>
<dbReference type="EMBL" id="ACCH01000020">
    <property type="protein sequence ID" value="EEF92086.1"/>
    <property type="molecule type" value="Genomic_DNA"/>
</dbReference>
<evidence type="ECO:0000256" key="1">
    <source>
        <dbReference type="SAM" id="MobiDB-lite"/>
    </source>
</evidence>
<organism evidence="2 3">
    <name type="scientific">Bacteroides cellulosilyticus DSM 14838</name>
    <dbReference type="NCBI Taxonomy" id="537012"/>
    <lineage>
        <taxon>Bacteria</taxon>
        <taxon>Pseudomonadati</taxon>
        <taxon>Bacteroidota</taxon>
        <taxon>Bacteroidia</taxon>
        <taxon>Bacteroidales</taxon>
        <taxon>Bacteroidaceae</taxon>
        <taxon>Bacteroides</taxon>
    </lineage>
</organism>
<dbReference type="Proteomes" id="UP000003711">
    <property type="component" value="Unassembled WGS sequence"/>
</dbReference>
<protein>
    <submittedName>
        <fullName evidence="2">Uncharacterized protein</fullName>
    </submittedName>
</protein>
<name>E2N7L5_9BACE</name>
<accession>E2N7L5</accession>
<feature type="region of interest" description="Disordered" evidence="1">
    <location>
        <begin position="1"/>
        <end position="23"/>
    </location>
</feature>
<proteinExistence type="predicted"/>
<reference evidence="2 3" key="2">
    <citation type="submission" date="2009-01" db="EMBL/GenBank/DDBJ databases">
        <title>Draft genome sequence of Bacteroides cellulosilyticus (DSM 14838).</title>
        <authorList>
            <person name="Sudarsanam P."/>
            <person name="Ley R."/>
            <person name="Guruge J."/>
            <person name="Turnbaugh P.J."/>
            <person name="Mahowald M."/>
            <person name="Liep D."/>
            <person name="Gordon J."/>
        </authorList>
    </citation>
    <scope>NUCLEOTIDE SEQUENCE [LARGE SCALE GENOMIC DNA]</scope>
    <source>
        <strain evidence="2 3">DSM 14838</strain>
    </source>
</reference>
<dbReference type="HOGENOM" id="CLU_2876209_0_0_10"/>
<gene>
    <name evidence="2" type="ORF">BACCELL_00258</name>
</gene>
<comment type="caution">
    <text evidence="2">The sequence shown here is derived from an EMBL/GenBank/DDBJ whole genome shotgun (WGS) entry which is preliminary data.</text>
</comment>
<reference evidence="2 3" key="1">
    <citation type="submission" date="2008-12" db="EMBL/GenBank/DDBJ databases">
        <authorList>
            <person name="Fulton L."/>
            <person name="Clifton S."/>
            <person name="Fulton B."/>
            <person name="Xu J."/>
            <person name="Minx P."/>
            <person name="Pepin K.H."/>
            <person name="Johnson M."/>
            <person name="Bhonagiri V."/>
            <person name="Nash W.E."/>
            <person name="Mardis E.R."/>
            <person name="Wilson R.K."/>
        </authorList>
    </citation>
    <scope>NUCLEOTIDE SEQUENCE [LARGE SCALE GENOMIC DNA]</scope>
    <source>
        <strain evidence="2 3">DSM 14838</strain>
    </source>
</reference>
<dbReference type="AlphaFoldDB" id="E2N7L5"/>